<proteinExistence type="inferred from homology"/>
<evidence type="ECO:0000256" key="1">
    <source>
        <dbReference type="ARBA" id="ARBA00022426"/>
    </source>
</evidence>
<dbReference type="EMBL" id="LK996017">
    <property type="protein sequence ID" value="CDX01509.1"/>
    <property type="molecule type" value="Genomic_DNA"/>
</dbReference>
<reference evidence="11" key="1">
    <citation type="submission" date="2014-07" db="EMBL/GenBank/DDBJ databases">
        <authorList>
            <person name="Hornung V.Bastian."/>
        </authorList>
    </citation>
    <scope>NUCLEOTIDE SEQUENCE</scope>
    <source>
        <strain evidence="11">PCE-S</strain>
    </source>
</reference>
<dbReference type="GO" id="GO:0015087">
    <property type="term" value="F:cobalt ion transmembrane transporter activity"/>
    <property type="evidence" value="ECO:0007669"/>
    <property type="project" value="UniProtKB-UniRule"/>
</dbReference>
<comment type="subunit">
    <text evidence="10">Forms an energy-coupling factor (ECF) transporter complex composed of an ATP-binding protein (A component, CbiO), a transmembrane protein (T component, CbiQ) and 2 possible substrate-capture proteins (S components, CbiM and CbiN) of unknown stoichimetry.</text>
</comment>
<organism evidence="11">
    <name type="scientific">Desulfitobacterium hafniense</name>
    <name type="common">Desulfitobacterium frappieri</name>
    <dbReference type="NCBI Taxonomy" id="49338"/>
    <lineage>
        <taxon>Bacteria</taxon>
        <taxon>Bacillati</taxon>
        <taxon>Bacillota</taxon>
        <taxon>Clostridia</taxon>
        <taxon>Eubacteriales</taxon>
        <taxon>Desulfitobacteriaceae</taxon>
        <taxon>Desulfitobacterium</taxon>
    </lineage>
</organism>
<keyword evidence="7 10" id="KW-0406">Ion transport</keyword>
<evidence type="ECO:0000256" key="8">
    <source>
        <dbReference type="ARBA" id="ARBA00023136"/>
    </source>
</evidence>
<comment type="pathway">
    <text evidence="10">Cofactor biosynthesis; adenosylcobalamin biosynthesis.</text>
</comment>
<keyword evidence="6 10" id="KW-1133">Transmembrane helix</keyword>
<protein>
    <recommendedName>
        <fullName evidence="10">Cobalt transport protein CbiN</fullName>
    </recommendedName>
    <alternativeName>
        <fullName evidence="10">Energy-coupling factor transporter probable substrate-capture protein CbiN</fullName>
        <shortName evidence="10">ECF transporter S component CbiN</shortName>
    </alternativeName>
</protein>
<evidence type="ECO:0000313" key="11">
    <source>
        <dbReference type="EMBL" id="CDX01509.1"/>
    </source>
</evidence>
<keyword evidence="1 10" id="KW-0171">Cobalt transport</keyword>
<gene>
    <name evidence="10" type="primary">cbiN</name>
    <name evidence="12" type="ORF">AT727_24415</name>
    <name evidence="11" type="ORF">DPCES_1622</name>
</gene>
<dbReference type="Pfam" id="PF02553">
    <property type="entry name" value="CbiN"/>
    <property type="match status" value="1"/>
</dbReference>
<accession>A0A098AY16</accession>
<evidence type="ECO:0000256" key="9">
    <source>
        <dbReference type="ARBA" id="ARBA00023285"/>
    </source>
</evidence>
<evidence type="ECO:0000256" key="5">
    <source>
        <dbReference type="ARBA" id="ARBA00022692"/>
    </source>
</evidence>
<dbReference type="NCBIfam" id="NF002780">
    <property type="entry name" value="PRK02898.1"/>
    <property type="match status" value="1"/>
</dbReference>
<dbReference type="UniPathway" id="UPA00148"/>
<dbReference type="PANTHER" id="PTHR38662:SF1">
    <property type="entry name" value="COBALT TRANSPORT PROTEIN CBIN"/>
    <property type="match status" value="1"/>
</dbReference>
<evidence type="ECO:0000313" key="13">
    <source>
        <dbReference type="Proteomes" id="UP000054623"/>
    </source>
</evidence>
<dbReference type="AlphaFoldDB" id="A0A098AY16"/>
<evidence type="ECO:0000256" key="10">
    <source>
        <dbReference type="HAMAP-Rule" id="MF_00330"/>
    </source>
</evidence>
<name>A0A098AY16_DESHA</name>
<dbReference type="OMA" id="PWFQPLW"/>
<keyword evidence="8 10" id="KW-0472">Membrane</keyword>
<dbReference type="OrthoDB" id="1551318at2"/>
<dbReference type="PATRIC" id="fig|49338.4.peg.1744"/>
<evidence type="ECO:0000256" key="2">
    <source>
        <dbReference type="ARBA" id="ARBA00022448"/>
    </source>
</evidence>
<comment type="similarity">
    <text evidence="10">Belongs to the CbiN family.</text>
</comment>
<feature type="transmembrane region" description="Helical" evidence="10">
    <location>
        <begin position="76"/>
        <end position="96"/>
    </location>
</feature>
<dbReference type="GO" id="GO:0005886">
    <property type="term" value="C:plasma membrane"/>
    <property type="evidence" value="ECO:0007669"/>
    <property type="project" value="UniProtKB-SubCell"/>
</dbReference>
<evidence type="ECO:0000256" key="4">
    <source>
        <dbReference type="ARBA" id="ARBA00022573"/>
    </source>
</evidence>
<dbReference type="Proteomes" id="UP000054623">
    <property type="component" value="Unassembled WGS sequence"/>
</dbReference>
<dbReference type="NCBIfam" id="TIGR01165">
    <property type="entry name" value="cbiN"/>
    <property type="match status" value="1"/>
</dbReference>
<comment type="subcellular location">
    <subcellularLocation>
        <location evidence="10">Cell membrane</location>
        <topology evidence="10">Multi-pass membrane protein</topology>
    </subcellularLocation>
</comment>
<sequence length="103" mass="11152">MANSGVEQTKRSTFKVNVLLFLLVVAITVIPLVLVQDAEFGGADGLAEEEILNIQEDYEPWFSPFFEPASGEIESLLFALQAGLGAGVIGFGLGYYKGRSKHD</sequence>
<dbReference type="InterPro" id="IPR003705">
    <property type="entry name" value="CbiN"/>
</dbReference>
<evidence type="ECO:0000313" key="12">
    <source>
        <dbReference type="EMBL" id="KTE90311.1"/>
    </source>
</evidence>
<keyword evidence="3 10" id="KW-1003">Cell membrane</keyword>
<reference evidence="12 13" key="2">
    <citation type="submission" date="2015-12" db="EMBL/GenBank/DDBJ databases">
        <title>Draft Genome Sequence of Desulfitobacterium hafniense Strain DH, a Sulfate-reducing Bacterium Isolated from Paddy Soils.</title>
        <authorList>
            <person name="Bao P."/>
            <person name="Zhang X."/>
            <person name="Li G."/>
        </authorList>
    </citation>
    <scope>NUCLEOTIDE SEQUENCE [LARGE SCALE GENOMIC DNA]</scope>
    <source>
        <strain evidence="12 13">DH</strain>
    </source>
</reference>
<keyword evidence="4 10" id="KW-0169">Cobalamin biosynthesis</keyword>
<dbReference type="GO" id="GO:0009236">
    <property type="term" value="P:cobalamin biosynthetic process"/>
    <property type="evidence" value="ECO:0007669"/>
    <property type="project" value="UniProtKB-UniRule"/>
</dbReference>
<keyword evidence="9 10" id="KW-0170">Cobalt</keyword>
<evidence type="ECO:0000256" key="3">
    <source>
        <dbReference type="ARBA" id="ARBA00022475"/>
    </source>
</evidence>
<keyword evidence="2 10" id="KW-0813">Transport</keyword>
<feature type="transmembrane region" description="Helical" evidence="10">
    <location>
        <begin position="12"/>
        <end position="34"/>
    </location>
</feature>
<dbReference type="EMBL" id="LOCK01000040">
    <property type="protein sequence ID" value="KTE90311.1"/>
    <property type="molecule type" value="Genomic_DNA"/>
</dbReference>
<dbReference type="HAMAP" id="MF_00330">
    <property type="entry name" value="CbiN"/>
    <property type="match status" value="1"/>
</dbReference>
<dbReference type="RefSeq" id="WP_005812269.1">
    <property type="nucleotide sequence ID" value="NZ_CABKQQ010000037.1"/>
</dbReference>
<evidence type="ECO:0000256" key="7">
    <source>
        <dbReference type="ARBA" id="ARBA00023065"/>
    </source>
</evidence>
<dbReference type="PANTHER" id="PTHR38662">
    <property type="entry name" value="COBALT TRANSPORT PROTEIN CBIN"/>
    <property type="match status" value="1"/>
</dbReference>
<comment type="function">
    <text evidence="10">Part of the energy-coupling factor (ECF) transporter complex CbiMNOQ involved in cobalt import.</text>
</comment>
<evidence type="ECO:0000256" key="6">
    <source>
        <dbReference type="ARBA" id="ARBA00022989"/>
    </source>
</evidence>
<keyword evidence="5 10" id="KW-0812">Transmembrane</keyword>